<comment type="caution">
    <text evidence="1">The sequence shown here is derived from an EMBL/GenBank/DDBJ whole genome shotgun (WGS) entry which is preliminary data.</text>
</comment>
<keyword evidence="2" id="KW-1185">Reference proteome</keyword>
<gene>
    <name evidence="1" type="ORF">H6G83_28965</name>
</gene>
<protein>
    <submittedName>
        <fullName evidence="1">Uncharacterized protein</fullName>
    </submittedName>
</protein>
<dbReference type="Proteomes" id="UP000661112">
    <property type="component" value="Unassembled WGS sequence"/>
</dbReference>
<name>A0ABR8DFU3_9NOST</name>
<reference evidence="1 2" key="1">
    <citation type="journal article" date="2020" name="ISME J.">
        <title>Comparative genomics reveals insights into cyanobacterial evolution and habitat adaptation.</title>
        <authorList>
            <person name="Chen M.Y."/>
            <person name="Teng W.K."/>
            <person name="Zhao L."/>
            <person name="Hu C.X."/>
            <person name="Zhou Y.K."/>
            <person name="Han B.P."/>
            <person name="Song L.R."/>
            <person name="Shu W.S."/>
        </authorList>
    </citation>
    <scope>NUCLEOTIDE SEQUENCE [LARGE SCALE GENOMIC DNA]</scope>
    <source>
        <strain evidence="1 2">FACHB-119</strain>
    </source>
</reference>
<proteinExistence type="predicted"/>
<organism evidence="1 2">
    <name type="scientific">Anabaena azotica FACHB-119</name>
    <dbReference type="NCBI Taxonomy" id="947527"/>
    <lineage>
        <taxon>Bacteria</taxon>
        <taxon>Bacillati</taxon>
        <taxon>Cyanobacteriota</taxon>
        <taxon>Cyanophyceae</taxon>
        <taxon>Nostocales</taxon>
        <taxon>Nostocaceae</taxon>
        <taxon>Anabaena</taxon>
        <taxon>Anabaena azotica</taxon>
    </lineage>
</organism>
<sequence>MNGYNWRDSRGATHGEECREKFFETHCKICGAYAWYFQCLHGCKVFFHKVPWIHGNWDANCPAKHGKTDDCYYIIDSKDNSLNYNFDEEDNSLNYNFDEEDNSLNYNFDEDL</sequence>
<dbReference type="EMBL" id="JACJSG010000055">
    <property type="protein sequence ID" value="MBD2504593.1"/>
    <property type="molecule type" value="Genomic_DNA"/>
</dbReference>
<evidence type="ECO:0000313" key="2">
    <source>
        <dbReference type="Proteomes" id="UP000661112"/>
    </source>
</evidence>
<dbReference type="RefSeq" id="WP_190478546.1">
    <property type="nucleotide sequence ID" value="NZ_JACJSG010000055.1"/>
</dbReference>
<accession>A0ABR8DFU3</accession>
<evidence type="ECO:0000313" key="1">
    <source>
        <dbReference type="EMBL" id="MBD2504593.1"/>
    </source>
</evidence>